<dbReference type="RefSeq" id="WP_161700855.1">
    <property type="nucleotide sequence ID" value="NZ_JAAAMU010000010.1"/>
</dbReference>
<organism evidence="1 2">
    <name type="scientific">Paenibacillus sacheonensis</name>
    <dbReference type="NCBI Taxonomy" id="742054"/>
    <lineage>
        <taxon>Bacteria</taxon>
        <taxon>Bacillati</taxon>
        <taxon>Bacillota</taxon>
        <taxon>Bacilli</taxon>
        <taxon>Bacillales</taxon>
        <taxon>Paenibacillaceae</taxon>
        <taxon>Paenibacillus</taxon>
    </lineage>
</organism>
<sequence length="246" mass="26732">MKARVTIILSGLLLLLVTAGCSHGEGRSSNELLSLAVSGLSGVDRYAFSGDTRIGTGSQTSGTPVVFQGKVENHNQIAIQGIAPNAATTPFAPLDLLGEIEKTAVKTELVPEESNGEQTVLRITADSERTAASWAERLRGELGMLEKKVPAKTVVNLHSAQMRSLAAQTALQEEWQAELARSKKQLESMLAGLRVQSTSKLVIDKNKLLPLSVDQQTTFRYKADGKPMTESRSMRLRFKRLDGSKW</sequence>
<keyword evidence="2" id="KW-1185">Reference proteome</keyword>
<name>A0A7X5BY37_9BACL</name>
<dbReference type="PROSITE" id="PS51257">
    <property type="entry name" value="PROKAR_LIPOPROTEIN"/>
    <property type="match status" value="1"/>
</dbReference>
<proteinExistence type="predicted"/>
<protein>
    <recommendedName>
        <fullName evidence="3">Lipoprotein</fullName>
    </recommendedName>
</protein>
<dbReference type="OrthoDB" id="2588336at2"/>
<dbReference type="AlphaFoldDB" id="A0A7X5BY37"/>
<evidence type="ECO:0000313" key="2">
    <source>
        <dbReference type="Proteomes" id="UP000558113"/>
    </source>
</evidence>
<dbReference type="Proteomes" id="UP000558113">
    <property type="component" value="Unassembled WGS sequence"/>
</dbReference>
<comment type="caution">
    <text evidence="1">The sequence shown here is derived from an EMBL/GenBank/DDBJ whole genome shotgun (WGS) entry which is preliminary data.</text>
</comment>
<evidence type="ECO:0008006" key="3">
    <source>
        <dbReference type="Google" id="ProtNLM"/>
    </source>
</evidence>
<dbReference type="EMBL" id="JAAAMU010000010">
    <property type="protein sequence ID" value="NBC71163.1"/>
    <property type="molecule type" value="Genomic_DNA"/>
</dbReference>
<accession>A0A7X5BY37</accession>
<reference evidence="1 2" key="1">
    <citation type="submission" date="2020-01" db="EMBL/GenBank/DDBJ databases">
        <title>Paenibacillus soybeanensis sp. nov. isolated from the nodules of soybean (Glycine max(L.) Merr).</title>
        <authorList>
            <person name="Wang H."/>
        </authorList>
    </citation>
    <scope>NUCLEOTIDE SEQUENCE [LARGE SCALE GENOMIC DNA]</scope>
    <source>
        <strain evidence="1 2">DSM 23054</strain>
    </source>
</reference>
<evidence type="ECO:0000313" key="1">
    <source>
        <dbReference type="EMBL" id="NBC71163.1"/>
    </source>
</evidence>
<gene>
    <name evidence="1" type="ORF">GT003_19385</name>
</gene>